<accession>A0A9X2F4V5</accession>
<dbReference type="RefSeq" id="WP_252589371.1">
    <property type="nucleotide sequence ID" value="NZ_JAMWYS010000056.1"/>
</dbReference>
<dbReference type="Pfam" id="PF01037">
    <property type="entry name" value="AsnC_trans_reg"/>
    <property type="match status" value="1"/>
</dbReference>
<dbReference type="Gene3D" id="1.10.10.10">
    <property type="entry name" value="Winged helix-like DNA-binding domain superfamily/Winged helix DNA-binding domain"/>
    <property type="match status" value="1"/>
</dbReference>
<keyword evidence="1" id="KW-0805">Transcription regulation</keyword>
<dbReference type="PRINTS" id="PR00033">
    <property type="entry name" value="HTHASNC"/>
</dbReference>
<sequence>MFEKKLQILQVDKLDLQILSMLMNDATIPYTDIAKELIISGGTVHVRMKKLQEMGIVTGSNLVVNPQRIGFDVCAFLGIFLEKGSQYHDAVNQLGEVKEIVELHYTTGLYSMFAKIICRDTAHLREVLNEKIQVISGIQRTETFISLEESIKRQITLLDN</sequence>
<dbReference type="InterPro" id="IPR036388">
    <property type="entry name" value="WH-like_DNA-bd_sf"/>
</dbReference>
<dbReference type="SMART" id="SM00344">
    <property type="entry name" value="HTH_ASNC"/>
    <property type="match status" value="1"/>
</dbReference>
<evidence type="ECO:0000256" key="1">
    <source>
        <dbReference type="ARBA" id="ARBA00023015"/>
    </source>
</evidence>
<protein>
    <submittedName>
        <fullName evidence="5">Lrp/AsnC ligand binding domain-containing protein</fullName>
    </submittedName>
</protein>
<evidence type="ECO:0000256" key="3">
    <source>
        <dbReference type="ARBA" id="ARBA00023163"/>
    </source>
</evidence>
<feature type="domain" description="HTH asnC-type" evidence="4">
    <location>
        <begin position="11"/>
        <end position="72"/>
    </location>
</feature>
<dbReference type="InterPro" id="IPR036390">
    <property type="entry name" value="WH_DNA-bd_sf"/>
</dbReference>
<evidence type="ECO:0000313" key="5">
    <source>
        <dbReference type="EMBL" id="MCO4294336.1"/>
    </source>
</evidence>
<gene>
    <name evidence="5" type="ORF">NF867_15850</name>
</gene>
<keyword evidence="3" id="KW-0804">Transcription</keyword>
<dbReference type="InterPro" id="IPR019888">
    <property type="entry name" value="Tscrpt_reg_AsnC-like"/>
</dbReference>
<dbReference type="InterPro" id="IPR050684">
    <property type="entry name" value="HTH-Siroheme_Decarb"/>
</dbReference>
<dbReference type="InterPro" id="IPR019887">
    <property type="entry name" value="Tscrpt_reg_AsnC/Lrp_C"/>
</dbReference>
<dbReference type="SUPFAM" id="SSF46785">
    <property type="entry name" value="Winged helix' DNA-binding domain"/>
    <property type="match status" value="1"/>
</dbReference>
<dbReference type="Pfam" id="PF13412">
    <property type="entry name" value="HTH_24"/>
    <property type="match status" value="1"/>
</dbReference>
<dbReference type="EMBL" id="JAMWYS010000056">
    <property type="protein sequence ID" value="MCO4294336.1"/>
    <property type="molecule type" value="Genomic_DNA"/>
</dbReference>
<keyword evidence="6" id="KW-1185">Reference proteome</keyword>
<reference evidence="5" key="1">
    <citation type="submission" date="2022-06" db="EMBL/GenBank/DDBJ databases">
        <title>Solitalea sp. MAHUQ-68 isolated from rhizospheric soil.</title>
        <authorList>
            <person name="Huq M.A."/>
        </authorList>
    </citation>
    <scope>NUCLEOTIDE SEQUENCE</scope>
    <source>
        <strain evidence="5">MAHUQ-68</strain>
    </source>
</reference>
<dbReference type="GO" id="GO:0043565">
    <property type="term" value="F:sequence-specific DNA binding"/>
    <property type="evidence" value="ECO:0007669"/>
    <property type="project" value="InterPro"/>
</dbReference>
<dbReference type="Proteomes" id="UP001155182">
    <property type="component" value="Unassembled WGS sequence"/>
</dbReference>
<evidence type="ECO:0000256" key="2">
    <source>
        <dbReference type="ARBA" id="ARBA00023125"/>
    </source>
</evidence>
<dbReference type="AlphaFoldDB" id="A0A9X2F4V5"/>
<organism evidence="5 6">
    <name type="scientific">Solitalea agri</name>
    <dbReference type="NCBI Taxonomy" id="2953739"/>
    <lineage>
        <taxon>Bacteria</taxon>
        <taxon>Pseudomonadati</taxon>
        <taxon>Bacteroidota</taxon>
        <taxon>Sphingobacteriia</taxon>
        <taxon>Sphingobacteriales</taxon>
        <taxon>Sphingobacteriaceae</taxon>
        <taxon>Solitalea</taxon>
    </lineage>
</organism>
<dbReference type="PANTHER" id="PTHR43413">
    <property type="entry name" value="TRANSCRIPTIONAL REGULATOR, ASNC FAMILY"/>
    <property type="match status" value="1"/>
</dbReference>
<dbReference type="PANTHER" id="PTHR43413:SF6">
    <property type="entry name" value="REGULATORY PROTEIN ASNC"/>
    <property type="match status" value="1"/>
</dbReference>
<evidence type="ECO:0000313" key="6">
    <source>
        <dbReference type="Proteomes" id="UP001155182"/>
    </source>
</evidence>
<dbReference type="PROSITE" id="PS50956">
    <property type="entry name" value="HTH_ASNC_2"/>
    <property type="match status" value="1"/>
</dbReference>
<dbReference type="InterPro" id="IPR011008">
    <property type="entry name" value="Dimeric_a/b-barrel"/>
</dbReference>
<evidence type="ECO:0000259" key="4">
    <source>
        <dbReference type="PROSITE" id="PS50956"/>
    </source>
</evidence>
<comment type="caution">
    <text evidence="5">The sequence shown here is derived from an EMBL/GenBank/DDBJ whole genome shotgun (WGS) entry which is preliminary data.</text>
</comment>
<keyword evidence="2" id="KW-0238">DNA-binding</keyword>
<dbReference type="InterPro" id="IPR000485">
    <property type="entry name" value="AsnC-type_HTH_dom"/>
</dbReference>
<name>A0A9X2F4V5_9SPHI</name>
<dbReference type="Gene3D" id="3.30.70.920">
    <property type="match status" value="1"/>
</dbReference>
<proteinExistence type="predicted"/>
<dbReference type="SUPFAM" id="SSF54909">
    <property type="entry name" value="Dimeric alpha+beta barrel"/>
    <property type="match status" value="1"/>
</dbReference>